<evidence type="ECO:0000259" key="3">
    <source>
        <dbReference type="PROSITE" id="PS51782"/>
    </source>
</evidence>
<sequence length="403" mass="41839">MKLNKKMLLASTLALSVFAATQVQAEEANANQNWTPRSVEEVKADLANQGDTTTYTVKSGDTLSTIAQAMGIDVNVFAKVNAIADVNVIYPDTVITATYDANHNATGVTIQAADQSAPQASVDLSNNQVTVGDTTTSLDAIETPASSEAPATDNSQAMPAPEAPASEGAQTSEVSDQAAATSEVADQGQAQSATAEQAAPVADQGQGAQAAPQADNQTNDQSASSEMPAASSEDNQSEAPVTASESQAQAVEATPVEADSVQAAQAPAAQEAEQPSATEQAAPQNSNVNTDGLQPSAANFANDVANKYGTTDIYGVRQGDSGDHGSGNAVDVMTYDNTQLGQEVADYATSNMEANNISYVIYQQKFYAPTDNKYGPAYTWNEMPDRGDATANHMDHVHVSFNN</sequence>
<proteinExistence type="predicted"/>
<feature type="compositionally biased region" description="Low complexity" evidence="1">
    <location>
        <begin position="197"/>
        <end position="215"/>
    </location>
</feature>
<dbReference type="SMART" id="SM00257">
    <property type="entry name" value="LysM"/>
    <property type="match status" value="1"/>
</dbReference>
<gene>
    <name evidence="4" type="ORF">NCTC11391_00440</name>
</gene>
<feature type="compositionally biased region" description="Low complexity" evidence="1">
    <location>
        <begin position="262"/>
        <end position="284"/>
    </location>
</feature>
<keyword evidence="5" id="KW-1185">Reference proteome</keyword>
<dbReference type="Pfam" id="PF26571">
    <property type="entry name" value="VldE"/>
    <property type="match status" value="1"/>
</dbReference>
<feature type="chain" id="PRO_5016995953" evidence="2">
    <location>
        <begin position="26"/>
        <end position="403"/>
    </location>
</feature>
<evidence type="ECO:0000313" key="5">
    <source>
        <dbReference type="Proteomes" id="UP000254082"/>
    </source>
</evidence>
<dbReference type="InterPro" id="IPR018392">
    <property type="entry name" value="LysM"/>
</dbReference>
<dbReference type="SUPFAM" id="SSF54106">
    <property type="entry name" value="LysM domain"/>
    <property type="match status" value="1"/>
</dbReference>
<dbReference type="InterPro" id="IPR036779">
    <property type="entry name" value="LysM_dom_sf"/>
</dbReference>
<protein>
    <submittedName>
        <fullName evidence="4">Group B streptococcal surface immunogenic protein</fullName>
    </submittedName>
</protein>
<dbReference type="AlphaFoldDB" id="A0A380JEK3"/>
<dbReference type="EMBL" id="UHFA01000002">
    <property type="protein sequence ID" value="SUN35436.1"/>
    <property type="molecule type" value="Genomic_DNA"/>
</dbReference>
<dbReference type="Pfam" id="PF01476">
    <property type="entry name" value="LysM"/>
    <property type="match status" value="1"/>
</dbReference>
<dbReference type="InterPro" id="IPR058593">
    <property type="entry name" value="ARB_07466-like_C"/>
</dbReference>
<evidence type="ECO:0000313" key="4">
    <source>
        <dbReference type="EMBL" id="SUN35436.1"/>
    </source>
</evidence>
<name>A0A380JEK3_STRDO</name>
<organism evidence="4 5">
    <name type="scientific">Streptococcus downei MFe28</name>
    <dbReference type="NCBI Taxonomy" id="764290"/>
    <lineage>
        <taxon>Bacteria</taxon>
        <taxon>Bacillati</taxon>
        <taxon>Bacillota</taxon>
        <taxon>Bacilli</taxon>
        <taxon>Lactobacillales</taxon>
        <taxon>Streptococcaceae</taxon>
        <taxon>Streptococcus</taxon>
    </lineage>
</organism>
<feature type="region of interest" description="Disordered" evidence="1">
    <location>
        <begin position="144"/>
        <end position="296"/>
    </location>
</feature>
<dbReference type="RefSeq" id="WP_115324839.1">
    <property type="nucleotide sequence ID" value="NZ_UHFA01000002.1"/>
</dbReference>
<feature type="compositionally biased region" description="Polar residues" evidence="1">
    <location>
        <begin position="168"/>
        <end position="180"/>
    </location>
</feature>
<feature type="compositionally biased region" description="Polar residues" evidence="1">
    <location>
        <begin position="237"/>
        <end position="249"/>
    </location>
</feature>
<dbReference type="Gene3D" id="3.10.350.10">
    <property type="entry name" value="LysM domain"/>
    <property type="match status" value="1"/>
</dbReference>
<evidence type="ECO:0000256" key="1">
    <source>
        <dbReference type="SAM" id="MobiDB-lite"/>
    </source>
</evidence>
<evidence type="ECO:0000256" key="2">
    <source>
        <dbReference type="SAM" id="SignalP"/>
    </source>
</evidence>
<dbReference type="Proteomes" id="UP000254082">
    <property type="component" value="Unassembled WGS sequence"/>
</dbReference>
<keyword evidence="2" id="KW-0732">Signal</keyword>
<feature type="compositionally biased region" description="Polar residues" evidence="1">
    <location>
        <begin position="285"/>
        <end position="296"/>
    </location>
</feature>
<feature type="compositionally biased region" description="Low complexity" evidence="1">
    <location>
        <begin position="222"/>
        <end position="233"/>
    </location>
</feature>
<feature type="signal peptide" evidence="2">
    <location>
        <begin position="1"/>
        <end position="25"/>
    </location>
</feature>
<dbReference type="CDD" id="cd00118">
    <property type="entry name" value="LysM"/>
    <property type="match status" value="1"/>
</dbReference>
<reference evidence="4 5" key="1">
    <citation type="submission" date="2018-06" db="EMBL/GenBank/DDBJ databases">
        <authorList>
            <consortium name="Pathogen Informatics"/>
            <person name="Doyle S."/>
        </authorList>
    </citation>
    <scope>NUCLEOTIDE SEQUENCE [LARGE SCALE GENOMIC DNA]</scope>
    <source>
        <strain evidence="5">NCTC 11391</strain>
    </source>
</reference>
<dbReference type="OrthoDB" id="2989771at2"/>
<accession>A0A380JEK3</accession>
<dbReference type="PROSITE" id="PS51782">
    <property type="entry name" value="LYSM"/>
    <property type="match status" value="1"/>
</dbReference>
<feature type="domain" description="LysM" evidence="3">
    <location>
        <begin position="53"/>
        <end position="97"/>
    </location>
</feature>